<gene>
    <name evidence="1" type="ORF">GCM10010909_00390</name>
</gene>
<sequence length="165" mass="17537">MKLIVCPLTQLEQTLASTPSHVLSLISPGTEAPVCPGAAEHLILRFNDINGPAEGLTPAMPADIETLITFARDWQGLAPMLTHCWAGISRSTAAAYIIACLRHPPGHEPFFAKQLRHAAPEATPNPRMVALADTILGREGRMISAIAAIGRGREAGQGVSFSLEI</sequence>
<dbReference type="RefSeq" id="WP_284255860.1">
    <property type="nucleotide sequence ID" value="NZ_BSOS01000003.1"/>
</dbReference>
<reference evidence="2" key="1">
    <citation type="journal article" date="2019" name="Int. J. Syst. Evol. Microbiol.">
        <title>The Global Catalogue of Microorganisms (GCM) 10K type strain sequencing project: providing services to taxonomists for standard genome sequencing and annotation.</title>
        <authorList>
            <consortium name="The Broad Institute Genomics Platform"/>
            <consortium name="The Broad Institute Genome Sequencing Center for Infectious Disease"/>
            <person name="Wu L."/>
            <person name="Ma J."/>
        </authorList>
    </citation>
    <scope>NUCLEOTIDE SEQUENCE [LARGE SCALE GENOMIC DNA]</scope>
    <source>
        <strain evidence="2">NBRC 112502</strain>
    </source>
</reference>
<dbReference type="InterPro" id="IPR029021">
    <property type="entry name" value="Prot-tyrosine_phosphatase-like"/>
</dbReference>
<proteinExistence type="predicted"/>
<dbReference type="Gene3D" id="3.90.190.10">
    <property type="entry name" value="Protein tyrosine phosphatase superfamily"/>
    <property type="match status" value="1"/>
</dbReference>
<dbReference type="Proteomes" id="UP001156641">
    <property type="component" value="Unassembled WGS sequence"/>
</dbReference>
<evidence type="ECO:0000313" key="1">
    <source>
        <dbReference type="EMBL" id="GLR65361.1"/>
    </source>
</evidence>
<dbReference type="SUPFAM" id="SSF52799">
    <property type="entry name" value="(Phosphotyrosine protein) phosphatases II"/>
    <property type="match status" value="1"/>
</dbReference>
<organism evidence="1 2">
    <name type="scientific">Acidocella aquatica</name>
    <dbReference type="NCBI Taxonomy" id="1922313"/>
    <lineage>
        <taxon>Bacteria</taxon>
        <taxon>Pseudomonadati</taxon>
        <taxon>Pseudomonadota</taxon>
        <taxon>Alphaproteobacteria</taxon>
        <taxon>Acetobacterales</taxon>
        <taxon>Acidocellaceae</taxon>
        <taxon>Acidocella</taxon>
    </lineage>
</organism>
<evidence type="ECO:0000313" key="2">
    <source>
        <dbReference type="Proteomes" id="UP001156641"/>
    </source>
</evidence>
<dbReference type="EMBL" id="BSOS01000003">
    <property type="protein sequence ID" value="GLR65361.1"/>
    <property type="molecule type" value="Genomic_DNA"/>
</dbReference>
<name>A0ABQ5ZYR7_9PROT</name>
<comment type="caution">
    <text evidence="1">The sequence shown here is derived from an EMBL/GenBank/DDBJ whole genome shotgun (WGS) entry which is preliminary data.</text>
</comment>
<protein>
    <submittedName>
        <fullName evidence="1">Protein-tyrosine-phosphatase</fullName>
    </submittedName>
</protein>
<accession>A0ABQ5ZYR7</accession>
<keyword evidence="2" id="KW-1185">Reference proteome</keyword>